<keyword evidence="3" id="KW-1185">Reference proteome</keyword>
<protein>
    <recommendedName>
        <fullName evidence="4">Photosynthesis system II assembly factor Ycf48/Hcf136-like domain-containing protein</fullName>
    </recommendedName>
</protein>
<evidence type="ECO:0008006" key="4">
    <source>
        <dbReference type="Google" id="ProtNLM"/>
    </source>
</evidence>
<dbReference type="SUPFAM" id="SSF110296">
    <property type="entry name" value="Oligoxyloglucan reducing end-specific cellobiohydrolase"/>
    <property type="match status" value="2"/>
</dbReference>
<feature type="signal peptide" evidence="1">
    <location>
        <begin position="1"/>
        <end position="25"/>
    </location>
</feature>
<dbReference type="Proteomes" id="UP000663929">
    <property type="component" value="Chromosome"/>
</dbReference>
<name>A0A8A4TPM8_SULCO</name>
<keyword evidence="1" id="KW-0732">Signal</keyword>
<accession>A0A8A4TPM8</accession>
<evidence type="ECO:0000313" key="3">
    <source>
        <dbReference type="Proteomes" id="UP000663929"/>
    </source>
</evidence>
<sequence length="807" mass="88622">MVLFSRGSRWSLCFFVVLWATSALTAQDPEWTCDQWQVLNFSGDGLDIAQGAQGYVLVGKESGRGKIWFSEDGIHWGNPVFDHGNNIDEVVYNGKAFVARATDQLMVSEDGRTWSVAAEASVFADLEARPDGFLAVGLNLVWTAGEDGREWRVSAELGQLKFLNSIAVSATTMVAYNDAGSVFTSTDGVTWQETDLSGESIGGNFGWLLWNGERFVGVTESKVFTSEDGLDWSVSDASIRFFGPLIWDGTRYAHLSSEGVYLSDDALLWEHQTLLRNSSAQLKGLRHQNGTYRATGENGLLFHSQDGEAWHRTAPNDLSITWAQTAGDRFFAYSWPSLFTTLDGLNWQEIAGCEEQSSYRFHVVTDGNGSFLIGFNHVLYFSEDGLHWECQQIADASHRQVYFFEGRWFVTDSAGKLLVSADGRNWTASELSDSDCWLYTADGRIFAACENGSFVSEDGLDWAPSAFRGSALGYHVTNGSTTLGSERNRLTTSRDGVTWSPEYSIPSDDSTGAPHYLARLGDGFVYHTPWRETTMRFSWDGLFWQSFAMDSVPFEPHAIHQIGEVVLANHPFFGIAVGSCSQVGTPPTLPQAVIPWVVENPQWSSRVSFLNLDTDAIDARLTAVTREGVRRETRLTLPPQSVVAKSAGDLFPELSGYSLSLETASTEVLTSFLTFNKEAISGGASPSQTTGWARDTWSPAITFGYLPDDGIYALVLAAPEATQSDTEVQLAIRGEDPDQETVITVQLTKDQPRVLQAADLFPNGVLEGPVSVKATSMNGALLVGTTFVFDEHRQPSMAAAIPVEVWP</sequence>
<reference evidence="2" key="1">
    <citation type="submission" date="2021-03" db="EMBL/GenBank/DDBJ databases">
        <title>Acanthopleuribacteraceae sp. M133.</title>
        <authorList>
            <person name="Wang G."/>
        </authorList>
    </citation>
    <scope>NUCLEOTIDE SEQUENCE</scope>
    <source>
        <strain evidence="2">M133</strain>
    </source>
</reference>
<evidence type="ECO:0000313" key="2">
    <source>
        <dbReference type="EMBL" id="QTD51929.1"/>
    </source>
</evidence>
<proteinExistence type="predicted"/>
<dbReference type="EMBL" id="CP071793">
    <property type="protein sequence ID" value="QTD51929.1"/>
    <property type="molecule type" value="Genomic_DNA"/>
</dbReference>
<evidence type="ECO:0000256" key="1">
    <source>
        <dbReference type="SAM" id="SignalP"/>
    </source>
</evidence>
<dbReference type="SUPFAM" id="SSF50939">
    <property type="entry name" value="Sialidases"/>
    <property type="match status" value="1"/>
</dbReference>
<dbReference type="KEGG" id="scor:J3U87_05605"/>
<feature type="chain" id="PRO_5035262149" description="Photosynthesis system II assembly factor Ycf48/Hcf136-like domain-containing protein" evidence="1">
    <location>
        <begin position="26"/>
        <end position="807"/>
    </location>
</feature>
<gene>
    <name evidence="2" type="ORF">J3U87_05605</name>
</gene>
<organism evidence="2 3">
    <name type="scientific">Sulfidibacter corallicola</name>
    <dbReference type="NCBI Taxonomy" id="2818388"/>
    <lineage>
        <taxon>Bacteria</taxon>
        <taxon>Pseudomonadati</taxon>
        <taxon>Acidobacteriota</taxon>
        <taxon>Holophagae</taxon>
        <taxon>Acanthopleuribacterales</taxon>
        <taxon>Acanthopleuribacteraceae</taxon>
        <taxon>Sulfidibacter</taxon>
    </lineage>
</organism>
<dbReference type="AlphaFoldDB" id="A0A8A4TPM8"/>
<dbReference type="RefSeq" id="WP_237382042.1">
    <property type="nucleotide sequence ID" value="NZ_CP071793.1"/>
</dbReference>
<dbReference type="InterPro" id="IPR036278">
    <property type="entry name" value="Sialidase_sf"/>
</dbReference>